<evidence type="ECO:0000313" key="3">
    <source>
        <dbReference type="Proteomes" id="UP000027265"/>
    </source>
</evidence>
<dbReference type="HOGENOM" id="CLU_2373081_0_0_1"/>
<gene>
    <name evidence="2" type="ORF">JAAARDRAFT_35035</name>
</gene>
<name>A0A067PU02_9AGAM</name>
<reference evidence="3" key="1">
    <citation type="journal article" date="2014" name="Proc. Natl. Acad. Sci. U.S.A.">
        <title>Extensive sampling of basidiomycete genomes demonstrates inadequacy of the white-rot/brown-rot paradigm for wood decay fungi.</title>
        <authorList>
            <person name="Riley R."/>
            <person name="Salamov A.A."/>
            <person name="Brown D.W."/>
            <person name="Nagy L.G."/>
            <person name="Floudas D."/>
            <person name="Held B.W."/>
            <person name="Levasseur A."/>
            <person name="Lombard V."/>
            <person name="Morin E."/>
            <person name="Otillar R."/>
            <person name="Lindquist E.A."/>
            <person name="Sun H."/>
            <person name="LaButti K.M."/>
            <person name="Schmutz J."/>
            <person name="Jabbour D."/>
            <person name="Luo H."/>
            <person name="Baker S.E."/>
            <person name="Pisabarro A.G."/>
            <person name="Walton J.D."/>
            <person name="Blanchette R.A."/>
            <person name="Henrissat B."/>
            <person name="Martin F."/>
            <person name="Cullen D."/>
            <person name="Hibbett D.S."/>
            <person name="Grigoriev I.V."/>
        </authorList>
    </citation>
    <scope>NUCLEOTIDE SEQUENCE [LARGE SCALE GENOMIC DNA]</scope>
    <source>
        <strain evidence="3">MUCL 33604</strain>
    </source>
</reference>
<evidence type="ECO:0000313" key="2">
    <source>
        <dbReference type="EMBL" id="KDQ58219.1"/>
    </source>
</evidence>
<keyword evidence="3" id="KW-1185">Reference proteome</keyword>
<sequence>MRTQLRSFPSPDNMKAPKLVHKAFERKECEASSSARTIITPRPARSGDESGLEVSSVSSRGHHRGYKPPPTPLSNASVHSSPISPNTSPPTDTEP</sequence>
<feature type="compositionally biased region" description="Low complexity" evidence="1">
    <location>
        <begin position="80"/>
        <end position="95"/>
    </location>
</feature>
<dbReference type="EMBL" id="KL197718">
    <property type="protein sequence ID" value="KDQ58219.1"/>
    <property type="molecule type" value="Genomic_DNA"/>
</dbReference>
<protein>
    <submittedName>
        <fullName evidence="2">Uncharacterized protein</fullName>
    </submittedName>
</protein>
<evidence type="ECO:0000256" key="1">
    <source>
        <dbReference type="SAM" id="MobiDB-lite"/>
    </source>
</evidence>
<accession>A0A067PU02</accession>
<organism evidence="2 3">
    <name type="scientific">Jaapia argillacea MUCL 33604</name>
    <dbReference type="NCBI Taxonomy" id="933084"/>
    <lineage>
        <taxon>Eukaryota</taxon>
        <taxon>Fungi</taxon>
        <taxon>Dikarya</taxon>
        <taxon>Basidiomycota</taxon>
        <taxon>Agaricomycotina</taxon>
        <taxon>Agaricomycetes</taxon>
        <taxon>Agaricomycetidae</taxon>
        <taxon>Jaapiales</taxon>
        <taxon>Jaapiaceae</taxon>
        <taxon>Jaapia</taxon>
    </lineage>
</organism>
<proteinExistence type="predicted"/>
<dbReference type="InParanoid" id="A0A067PU02"/>
<dbReference type="Proteomes" id="UP000027265">
    <property type="component" value="Unassembled WGS sequence"/>
</dbReference>
<dbReference type="AlphaFoldDB" id="A0A067PU02"/>
<feature type="region of interest" description="Disordered" evidence="1">
    <location>
        <begin position="1"/>
        <end position="95"/>
    </location>
</feature>